<name>A0A8S3IVK1_9BILA</name>
<protein>
    <submittedName>
        <fullName evidence="1">Uncharacterized protein</fullName>
    </submittedName>
</protein>
<feature type="non-terminal residue" evidence="1">
    <location>
        <position position="1"/>
    </location>
</feature>
<comment type="caution">
    <text evidence="1">The sequence shown here is derived from an EMBL/GenBank/DDBJ whole genome shotgun (WGS) entry which is preliminary data.</text>
</comment>
<evidence type="ECO:0000313" key="2">
    <source>
        <dbReference type="Proteomes" id="UP000681720"/>
    </source>
</evidence>
<feature type="non-terminal residue" evidence="1">
    <location>
        <position position="148"/>
    </location>
</feature>
<sequence>VPSSRQDILSDSIWNQFLLNEIPTIFLSSLEAFHHEQLSLPIDSLRLFLYFLPNETSIYSNNLFTPVCRTILRLLSSRPFLPVINDDKLHLPNECVLANDSTIKEILTPELLYNHLNLYYLRDDLYKHEKQLLELGVHRLGHNELIDV</sequence>
<organism evidence="1 2">
    <name type="scientific">Rotaria magnacalcarata</name>
    <dbReference type="NCBI Taxonomy" id="392030"/>
    <lineage>
        <taxon>Eukaryota</taxon>
        <taxon>Metazoa</taxon>
        <taxon>Spiralia</taxon>
        <taxon>Gnathifera</taxon>
        <taxon>Rotifera</taxon>
        <taxon>Eurotatoria</taxon>
        <taxon>Bdelloidea</taxon>
        <taxon>Philodinida</taxon>
        <taxon>Philodinidae</taxon>
        <taxon>Rotaria</taxon>
    </lineage>
</organism>
<reference evidence="1" key="1">
    <citation type="submission" date="2021-02" db="EMBL/GenBank/DDBJ databases">
        <authorList>
            <person name="Nowell W R."/>
        </authorList>
    </citation>
    <scope>NUCLEOTIDE SEQUENCE</scope>
</reference>
<dbReference type="Proteomes" id="UP000681720">
    <property type="component" value="Unassembled WGS sequence"/>
</dbReference>
<proteinExistence type="predicted"/>
<dbReference type="EMBL" id="CAJOBJ010348256">
    <property type="protein sequence ID" value="CAF5204623.1"/>
    <property type="molecule type" value="Genomic_DNA"/>
</dbReference>
<dbReference type="AlphaFoldDB" id="A0A8S3IVK1"/>
<evidence type="ECO:0000313" key="1">
    <source>
        <dbReference type="EMBL" id="CAF5204623.1"/>
    </source>
</evidence>
<accession>A0A8S3IVK1</accession>
<gene>
    <name evidence="1" type="ORF">GIL414_LOCUS77713</name>
</gene>
<dbReference type="InterPro" id="IPR052957">
    <property type="entry name" value="Auxin_embryo_med"/>
</dbReference>
<dbReference type="PANTHER" id="PTHR32387">
    <property type="entry name" value="WU:FJ29H11"/>
    <property type="match status" value="1"/>
</dbReference>
<dbReference type="PANTHER" id="PTHR32387:SF0">
    <property type="entry name" value="PROTEIN NO VEIN"/>
    <property type="match status" value="1"/>
</dbReference>